<dbReference type="PANTHER" id="PTHR46910">
    <property type="entry name" value="TRANSCRIPTION FACTOR PDR1"/>
    <property type="match status" value="1"/>
</dbReference>
<evidence type="ECO:0000256" key="4">
    <source>
        <dbReference type="ARBA" id="ARBA00023242"/>
    </source>
</evidence>
<keyword evidence="4" id="KW-0539">Nucleus</keyword>
<comment type="subcellular location">
    <subcellularLocation>
        <location evidence="1">Nucleus</location>
    </subcellularLocation>
</comment>
<gene>
    <name evidence="6" type="ORF">QQX98_000847</name>
</gene>
<evidence type="ECO:0000313" key="7">
    <source>
        <dbReference type="Proteomes" id="UP001498476"/>
    </source>
</evidence>
<dbReference type="CDD" id="cd12148">
    <property type="entry name" value="fungal_TF_MHR"/>
    <property type="match status" value="1"/>
</dbReference>
<keyword evidence="2" id="KW-0479">Metal-binding</keyword>
<comment type="caution">
    <text evidence="6">The sequence shown here is derived from an EMBL/GenBank/DDBJ whole genome shotgun (WGS) entry which is preliminary data.</text>
</comment>
<proteinExistence type="predicted"/>
<dbReference type="EMBL" id="JAZAVJ010000008">
    <property type="protein sequence ID" value="KAK7423657.1"/>
    <property type="molecule type" value="Genomic_DNA"/>
</dbReference>
<keyword evidence="7" id="KW-1185">Reference proteome</keyword>
<keyword evidence="3" id="KW-0238">DNA-binding</keyword>
<feature type="compositionally biased region" description="Polar residues" evidence="5">
    <location>
        <begin position="68"/>
        <end position="82"/>
    </location>
</feature>
<organism evidence="6 7">
    <name type="scientific">Neonectria punicea</name>
    <dbReference type="NCBI Taxonomy" id="979145"/>
    <lineage>
        <taxon>Eukaryota</taxon>
        <taxon>Fungi</taxon>
        <taxon>Dikarya</taxon>
        <taxon>Ascomycota</taxon>
        <taxon>Pezizomycotina</taxon>
        <taxon>Sordariomycetes</taxon>
        <taxon>Hypocreomycetidae</taxon>
        <taxon>Hypocreales</taxon>
        <taxon>Nectriaceae</taxon>
        <taxon>Neonectria</taxon>
    </lineage>
</organism>
<dbReference type="Proteomes" id="UP001498476">
    <property type="component" value="Unassembled WGS sequence"/>
</dbReference>
<sequence>MVTYAVDCYPEDASGIGVCISFVRQMWGFIGPFCHSPAKGPSSNHALFSALTAKVVNLGYRAIGQNLESSPQGQDNALQDQPQLGEIPRTPHGTISSEKEAGIDFPKRQEALELITLFFDTVGAVTPLISEPTLLRQVNEFYAQTGTCKMTPRDVKALLSIVFAHAAATKDDLCHYAFYSQAVAFLNDKTAHLPSIVSRMLTATEIMNDEAKQGRLVNLSRSREDLVYFRHLISLHQTMGVAIDSIYSSNISSSNNLILEDLVLKTMDLSRQLDSWYADAGSSRVMVPALGCSLRSTIIFDNCKHDIMLTIYYYRAVLLVNGPLLVEFVQQ</sequence>
<reference evidence="6 7" key="1">
    <citation type="journal article" date="2025" name="Microbiol. Resour. Announc.">
        <title>Draft genome sequences for Neonectria magnoliae and Neonectria punicea, canker pathogens of Liriodendron tulipifera and Acer saccharum in West Virginia.</title>
        <authorList>
            <person name="Petronek H.M."/>
            <person name="Kasson M.T."/>
            <person name="Metheny A.M."/>
            <person name="Stauder C.M."/>
            <person name="Lovett B."/>
            <person name="Lynch S.C."/>
            <person name="Garnas J.R."/>
            <person name="Kasson L.R."/>
            <person name="Stajich J.E."/>
        </authorList>
    </citation>
    <scope>NUCLEOTIDE SEQUENCE [LARGE SCALE GENOMIC DNA]</scope>
    <source>
        <strain evidence="6 7">NRRL 64653</strain>
    </source>
</reference>
<evidence type="ECO:0000313" key="6">
    <source>
        <dbReference type="EMBL" id="KAK7423657.1"/>
    </source>
</evidence>
<evidence type="ECO:0000256" key="2">
    <source>
        <dbReference type="ARBA" id="ARBA00022723"/>
    </source>
</evidence>
<name>A0ABR1HR44_9HYPO</name>
<dbReference type="InterPro" id="IPR050987">
    <property type="entry name" value="AtrR-like"/>
</dbReference>
<accession>A0ABR1HR44</accession>
<feature type="region of interest" description="Disordered" evidence="5">
    <location>
        <begin position="68"/>
        <end position="100"/>
    </location>
</feature>
<evidence type="ECO:0000256" key="5">
    <source>
        <dbReference type="SAM" id="MobiDB-lite"/>
    </source>
</evidence>
<evidence type="ECO:0000256" key="3">
    <source>
        <dbReference type="ARBA" id="ARBA00023125"/>
    </source>
</evidence>
<dbReference type="PANTHER" id="PTHR46910:SF3">
    <property type="entry name" value="HALOTOLERANCE PROTEIN 9-RELATED"/>
    <property type="match status" value="1"/>
</dbReference>
<protein>
    <submittedName>
        <fullName evidence="6">Uncharacterized protein</fullName>
    </submittedName>
</protein>
<evidence type="ECO:0000256" key="1">
    <source>
        <dbReference type="ARBA" id="ARBA00004123"/>
    </source>
</evidence>